<feature type="compositionally biased region" description="Basic residues" evidence="1">
    <location>
        <begin position="308"/>
        <end position="322"/>
    </location>
</feature>
<reference evidence="3" key="2">
    <citation type="journal article" date="2015" name="Data Brief">
        <title>Shoot transcriptome of the giant reed, Arundo donax.</title>
        <authorList>
            <person name="Barrero R.A."/>
            <person name="Guerrero F.D."/>
            <person name="Moolhuijzen P."/>
            <person name="Goolsby J.A."/>
            <person name="Tidwell J."/>
            <person name="Bellgard S.E."/>
            <person name="Bellgard M.I."/>
        </authorList>
    </citation>
    <scope>NUCLEOTIDE SEQUENCE</scope>
    <source>
        <tissue evidence="3">Shoot tissue taken approximately 20 cm above the soil surface</tissue>
    </source>
</reference>
<feature type="region of interest" description="Disordered" evidence="1">
    <location>
        <begin position="214"/>
        <end position="266"/>
    </location>
</feature>
<dbReference type="EMBL" id="GBRH01201893">
    <property type="protein sequence ID" value="JAD96002.1"/>
    <property type="molecule type" value="Transcribed_RNA"/>
</dbReference>
<evidence type="ECO:0000259" key="2">
    <source>
        <dbReference type="Pfam" id="PF13961"/>
    </source>
</evidence>
<dbReference type="InterPro" id="IPR025314">
    <property type="entry name" value="DUF4219"/>
</dbReference>
<dbReference type="Pfam" id="PF13961">
    <property type="entry name" value="DUF4219"/>
    <property type="match status" value="1"/>
</dbReference>
<feature type="region of interest" description="Disordered" evidence="1">
    <location>
        <begin position="281"/>
        <end position="322"/>
    </location>
</feature>
<dbReference type="AlphaFoldDB" id="A0A0A9EIX9"/>
<protein>
    <recommendedName>
        <fullName evidence="2">DUF4219 domain-containing protein</fullName>
    </recommendedName>
</protein>
<evidence type="ECO:0000256" key="1">
    <source>
        <dbReference type="SAM" id="MobiDB-lite"/>
    </source>
</evidence>
<feature type="compositionally biased region" description="Low complexity" evidence="1">
    <location>
        <begin position="230"/>
        <end position="239"/>
    </location>
</feature>
<feature type="compositionally biased region" description="Polar residues" evidence="1">
    <location>
        <begin position="281"/>
        <end position="290"/>
    </location>
</feature>
<feature type="compositionally biased region" description="Basic and acidic residues" evidence="1">
    <location>
        <begin position="17"/>
        <end position="29"/>
    </location>
</feature>
<proteinExistence type="predicted"/>
<sequence>MMNTTGPFAPGWKSPKSKAEDGTSGSWKEDEGVHVIREIGRSANWPLLTKTNYTKWALVMKIKMQARNLWDAIEPGDVRMQEDRMALDAITSAVLPEMVASLSVKAIAAEAWDAVTSMRVGGESVHKTKAQRLRREFEGNRFKEGESVNDFVMRLSNLVAALSTVNEIIEENKVVEKLLRVIPKRLSTVAIEVTADLTKLTLEDVGGRLHAVDDRTQKTTSRHRCGRTASSTSWMSSGSRIRGGAKRERDPQEHPSLATAGGDSAAARPAAMVRAALSRAGWSTRTNASSAGRWAIGPGSAAPSPRMGRPKPCRLKRMSSLC</sequence>
<evidence type="ECO:0000313" key="3">
    <source>
        <dbReference type="EMBL" id="JAD96002.1"/>
    </source>
</evidence>
<dbReference type="Pfam" id="PF14223">
    <property type="entry name" value="Retrotran_gag_2"/>
    <property type="match status" value="1"/>
</dbReference>
<name>A0A0A9EIX9_ARUDO</name>
<dbReference type="PANTHER" id="PTHR35317:SF38">
    <property type="entry name" value="RNA-DIRECTED DNA POLYMERASE"/>
    <property type="match status" value="1"/>
</dbReference>
<feature type="domain" description="DUF4219" evidence="2">
    <location>
        <begin position="48"/>
        <end position="74"/>
    </location>
</feature>
<dbReference type="PANTHER" id="PTHR35317">
    <property type="entry name" value="OS04G0629600 PROTEIN"/>
    <property type="match status" value="1"/>
</dbReference>
<reference evidence="3" key="1">
    <citation type="submission" date="2014-09" db="EMBL/GenBank/DDBJ databases">
        <authorList>
            <person name="Magalhaes I.L.F."/>
            <person name="Oliveira U."/>
            <person name="Santos F.R."/>
            <person name="Vidigal T.H.D.A."/>
            <person name="Brescovit A.D."/>
            <person name="Santos A.J."/>
        </authorList>
    </citation>
    <scope>NUCLEOTIDE SEQUENCE</scope>
    <source>
        <tissue evidence="3">Shoot tissue taken approximately 20 cm above the soil surface</tissue>
    </source>
</reference>
<accession>A0A0A9EIX9</accession>
<organism evidence="3">
    <name type="scientific">Arundo donax</name>
    <name type="common">Giant reed</name>
    <name type="synonym">Donax arundinaceus</name>
    <dbReference type="NCBI Taxonomy" id="35708"/>
    <lineage>
        <taxon>Eukaryota</taxon>
        <taxon>Viridiplantae</taxon>
        <taxon>Streptophyta</taxon>
        <taxon>Embryophyta</taxon>
        <taxon>Tracheophyta</taxon>
        <taxon>Spermatophyta</taxon>
        <taxon>Magnoliopsida</taxon>
        <taxon>Liliopsida</taxon>
        <taxon>Poales</taxon>
        <taxon>Poaceae</taxon>
        <taxon>PACMAD clade</taxon>
        <taxon>Arundinoideae</taxon>
        <taxon>Arundineae</taxon>
        <taxon>Arundo</taxon>
    </lineage>
</organism>
<feature type="region of interest" description="Disordered" evidence="1">
    <location>
        <begin position="1"/>
        <end position="29"/>
    </location>
</feature>